<dbReference type="Pfam" id="PF03816">
    <property type="entry name" value="LytR_cpsA_psr"/>
    <property type="match status" value="1"/>
</dbReference>
<gene>
    <name evidence="4" type="ORF">UT40_C0005G0038</name>
</gene>
<evidence type="ECO:0000259" key="3">
    <source>
        <dbReference type="Pfam" id="PF03816"/>
    </source>
</evidence>
<dbReference type="InterPro" id="IPR004474">
    <property type="entry name" value="LytR_CpsA_psr"/>
</dbReference>
<dbReference type="EMBL" id="LBWQ01000005">
    <property type="protein sequence ID" value="KKR14109.1"/>
    <property type="molecule type" value="Genomic_DNA"/>
</dbReference>
<keyword evidence="2" id="KW-1133">Transmembrane helix</keyword>
<name>A0A0G0NDB1_9BACT</name>
<proteinExistence type="inferred from homology"/>
<reference evidence="4 5" key="1">
    <citation type="journal article" date="2015" name="Nature">
        <title>rRNA introns, odd ribosomes, and small enigmatic genomes across a large radiation of phyla.</title>
        <authorList>
            <person name="Brown C.T."/>
            <person name="Hug L.A."/>
            <person name="Thomas B.C."/>
            <person name="Sharon I."/>
            <person name="Castelle C.J."/>
            <person name="Singh A."/>
            <person name="Wilkins M.J."/>
            <person name="Williams K.H."/>
            <person name="Banfield J.F."/>
        </authorList>
    </citation>
    <scope>NUCLEOTIDE SEQUENCE [LARGE SCALE GENOMIC DNA]</scope>
</reference>
<comment type="caution">
    <text evidence="4">The sequence shown here is derived from an EMBL/GenBank/DDBJ whole genome shotgun (WGS) entry which is preliminary data.</text>
</comment>
<keyword evidence="2" id="KW-0472">Membrane</keyword>
<feature type="transmembrane region" description="Helical" evidence="2">
    <location>
        <begin position="41"/>
        <end position="62"/>
    </location>
</feature>
<organism evidence="4 5">
    <name type="scientific">Candidatus Woesebacteria bacterium GW2011_GWA1_39_21b</name>
    <dbReference type="NCBI Taxonomy" id="1618551"/>
    <lineage>
        <taxon>Bacteria</taxon>
        <taxon>Candidatus Woeseibacteriota</taxon>
    </lineage>
</organism>
<evidence type="ECO:0000313" key="5">
    <source>
        <dbReference type="Proteomes" id="UP000034690"/>
    </source>
</evidence>
<dbReference type="Proteomes" id="UP000034690">
    <property type="component" value="Unassembled WGS sequence"/>
</dbReference>
<evidence type="ECO:0000256" key="2">
    <source>
        <dbReference type="SAM" id="Phobius"/>
    </source>
</evidence>
<accession>A0A0G0NDB1</accession>
<dbReference type="PANTHER" id="PTHR33392">
    <property type="entry name" value="POLYISOPRENYL-TEICHOIC ACID--PEPTIDOGLYCAN TEICHOIC ACID TRANSFERASE TAGU"/>
    <property type="match status" value="1"/>
</dbReference>
<keyword evidence="2" id="KW-0812">Transmembrane</keyword>
<protein>
    <submittedName>
        <fullName evidence="4">Cell envelope-related transcriptional attenuator</fullName>
    </submittedName>
</protein>
<dbReference type="Gene3D" id="3.40.630.190">
    <property type="entry name" value="LCP protein"/>
    <property type="match status" value="1"/>
</dbReference>
<evidence type="ECO:0000313" key="4">
    <source>
        <dbReference type="EMBL" id="KKR14109.1"/>
    </source>
</evidence>
<comment type="similarity">
    <text evidence="1">Belongs to the LytR/CpsA/Psr (LCP) family.</text>
</comment>
<feature type="domain" description="Cell envelope-related transcriptional attenuator" evidence="3">
    <location>
        <begin position="114"/>
        <end position="293"/>
    </location>
</feature>
<dbReference type="AlphaFoldDB" id="A0A0G0NDB1"/>
<evidence type="ECO:0000256" key="1">
    <source>
        <dbReference type="ARBA" id="ARBA00006068"/>
    </source>
</evidence>
<dbReference type="PANTHER" id="PTHR33392:SF6">
    <property type="entry name" value="POLYISOPRENYL-TEICHOIC ACID--PEPTIDOGLYCAN TEICHOIC ACID TRANSFERASE TAGU"/>
    <property type="match status" value="1"/>
</dbReference>
<sequence>MEELEEIQSSFEKEKFIPETKVDKRKISFSRLKRRVLRHVWMIRGSVIFFVILVLFLALLLIKSLVIKSGADYYLGLARDFVFTPRDKIKIFDGRTNILVLGKGDVGHEAPDLTDTMILVSVDHQSHKVNLISLPRDIWITTLRTKLNSTYYWGNKKQPPAQRASGLEGSGGMILAKSSVEEIVGQPVHYALVLDFSGFKKIIDVLGGVEVDVERSFSDEKYPIPGREDDLCNGDPEFKCRYETLNFVQGKQFMDGETALKFVRSRNAIGDQGTDFARQVRQQKVITAIKDKLLSKEILLSPKKLTKLKEALLESTQTDITPSATAILTRRSIQARDNVYSFILPEDLLLNPPKSPRYDNLYVFVPKDDNWDKVHKWIECVFENGECKLDTNDTN</sequence>
<dbReference type="InterPro" id="IPR050922">
    <property type="entry name" value="LytR/CpsA/Psr_CW_biosynth"/>
</dbReference>